<dbReference type="AlphaFoldDB" id="A0A0J8GW80"/>
<dbReference type="SUPFAM" id="SSF53649">
    <property type="entry name" value="Alkaline phosphatase-like"/>
    <property type="match status" value="1"/>
</dbReference>
<evidence type="ECO:0000256" key="5">
    <source>
        <dbReference type="ARBA" id="ARBA00022801"/>
    </source>
</evidence>
<keyword evidence="6" id="KW-0106">Calcium</keyword>
<dbReference type="PATRIC" id="fig|1513271.3.peg.308"/>
<keyword evidence="5" id="KW-0378">Hydrolase</keyword>
<dbReference type="InterPro" id="IPR000917">
    <property type="entry name" value="Sulfatase_N"/>
</dbReference>
<dbReference type="GO" id="GO:0046872">
    <property type="term" value="F:metal ion binding"/>
    <property type="evidence" value="ECO:0007669"/>
    <property type="project" value="UniProtKB-KW"/>
</dbReference>
<dbReference type="PANTHER" id="PTHR45953:SF1">
    <property type="entry name" value="IDURONATE 2-SULFATASE"/>
    <property type="match status" value="1"/>
</dbReference>
<keyword evidence="9" id="KW-1185">Reference proteome</keyword>
<dbReference type="Proteomes" id="UP000037600">
    <property type="component" value="Unassembled WGS sequence"/>
</dbReference>
<sequence length="472" mass="53073">MALGCQQTSSEQKSEVSSVVEKQPNVLLIMIDDYRVAMGAMGDKRAVTPNLDKLASEGVLFNRAYANVPVCGASRASMMTSVYPHKTRFVNYLANAEREVPEATTMGEFFKNAGYHTISNGKVFHSRKDSNQKSWTELAWEPKVEGLAYYSEDSKKYVKSTQNMGNRGPWYESASEPDEAYYDGQVKEKTISDLKRLAKLDKPFFLATGFRRPHLPFNAPQKYFDLYKNTNFQPSALRDKPINAPASLKGSGEIHTYHFKNHEYNSDEFHRFSLLGYYAAVSFIDQQVGDILAELDELGLRDNTIVVLTSDHGFNLGEHNFWGKHNMLNKALHVPLIIDSPKAQAALKSDALVSLVDIFPTLVDLSGIPADEKLKQQMVGRSMASLLTNPEASHKPFIYSRFKEGDTVVSGQLIYTEYLTAEGKKEYMLFDLAADPEETTNVVSEPKYQKEVKRLSAYLGQVIKQSESYLAK</sequence>
<keyword evidence="3" id="KW-0479">Metal-binding</keyword>
<dbReference type="Pfam" id="PF00884">
    <property type="entry name" value="Sulfatase"/>
    <property type="match status" value="1"/>
</dbReference>
<dbReference type="InterPro" id="IPR035874">
    <property type="entry name" value="IDS"/>
</dbReference>
<organism evidence="8 9">
    <name type="scientific">Catenovulum maritimum</name>
    <dbReference type="NCBI Taxonomy" id="1513271"/>
    <lineage>
        <taxon>Bacteria</taxon>
        <taxon>Pseudomonadati</taxon>
        <taxon>Pseudomonadota</taxon>
        <taxon>Gammaproteobacteria</taxon>
        <taxon>Alteromonadales</taxon>
        <taxon>Alteromonadaceae</taxon>
        <taxon>Catenovulum</taxon>
    </lineage>
</organism>
<comment type="caution">
    <text evidence="8">The sequence shown here is derived from an EMBL/GenBank/DDBJ whole genome shotgun (WGS) entry which is preliminary data.</text>
</comment>
<protein>
    <recommendedName>
        <fullName evidence="7">Sulfatase N-terminal domain-containing protein</fullName>
    </recommendedName>
</protein>
<evidence type="ECO:0000256" key="4">
    <source>
        <dbReference type="ARBA" id="ARBA00022729"/>
    </source>
</evidence>
<name>A0A0J8GW80_9ALTE</name>
<comment type="similarity">
    <text evidence="2">Belongs to the sulfatase family.</text>
</comment>
<keyword evidence="4" id="KW-0732">Signal</keyword>
<dbReference type="CDD" id="cd16030">
    <property type="entry name" value="iduronate-2-sulfatase"/>
    <property type="match status" value="1"/>
</dbReference>
<feature type="domain" description="Sulfatase N-terminal" evidence="7">
    <location>
        <begin position="24"/>
        <end position="368"/>
    </location>
</feature>
<dbReference type="GO" id="GO:0004423">
    <property type="term" value="F:iduronate-2-sulfatase activity"/>
    <property type="evidence" value="ECO:0007669"/>
    <property type="project" value="InterPro"/>
</dbReference>
<evidence type="ECO:0000256" key="1">
    <source>
        <dbReference type="ARBA" id="ARBA00001913"/>
    </source>
</evidence>
<dbReference type="PANTHER" id="PTHR45953">
    <property type="entry name" value="IDURONATE 2-SULFATASE"/>
    <property type="match status" value="1"/>
</dbReference>
<accession>A0A0J8GW80</accession>
<dbReference type="GO" id="GO:0005737">
    <property type="term" value="C:cytoplasm"/>
    <property type="evidence" value="ECO:0007669"/>
    <property type="project" value="TreeGrafter"/>
</dbReference>
<evidence type="ECO:0000313" key="8">
    <source>
        <dbReference type="EMBL" id="KMT67007.1"/>
    </source>
</evidence>
<evidence type="ECO:0000313" key="9">
    <source>
        <dbReference type="Proteomes" id="UP000037600"/>
    </source>
</evidence>
<comment type="cofactor">
    <cofactor evidence="1">
        <name>Ca(2+)</name>
        <dbReference type="ChEBI" id="CHEBI:29108"/>
    </cofactor>
</comment>
<dbReference type="InterPro" id="IPR017850">
    <property type="entry name" value="Alkaline_phosphatase_core_sf"/>
</dbReference>
<evidence type="ECO:0000256" key="6">
    <source>
        <dbReference type="ARBA" id="ARBA00022837"/>
    </source>
</evidence>
<proteinExistence type="inferred from homology"/>
<dbReference type="Gene3D" id="3.40.720.10">
    <property type="entry name" value="Alkaline Phosphatase, subunit A"/>
    <property type="match status" value="1"/>
</dbReference>
<reference evidence="8 9" key="1">
    <citation type="submission" date="2015-04" db="EMBL/GenBank/DDBJ databases">
        <title>Draft Genome Sequence of the Novel Agar-Digesting Marine Bacterium Q1.</title>
        <authorList>
            <person name="Li Y."/>
            <person name="Li D."/>
            <person name="Chen G."/>
            <person name="Du Z."/>
        </authorList>
    </citation>
    <scope>NUCLEOTIDE SEQUENCE [LARGE SCALE GENOMIC DNA]</scope>
    <source>
        <strain evidence="8 9">Q1</strain>
    </source>
</reference>
<evidence type="ECO:0000259" key="7">
    <source>
        <dbReference type="Pfam" id="PF00884"/>
    </source>
</evidence>
<dbReference type="EMBL" id="LAZL01000002">
    <property type="protein sequence ID" value="KMT67007.1"/>
    <property type="molecule type" value="Genomic_DNA"/>
</dbReference>
<gene>
    <name evidence="8" type="ORF">XM47_01465</name>
</gene>
<dbReference type="STRING" id="1513271.XM47_01465"/>
<evidence type="ECO:0000256" key="2">
    <source>
        <dbReference type="ARBA" id="ARBA00008779"/>
    </source>
</evidence>
<evidence type="ECO:0000256" key="3">
    <source>
        <dbReference type="ARBA" id="ARBA00022723"/>
    </source>
</evidence>